<evidence type="ECO:0000313" key="2">
    <source>
        <dbReference type="Proteomes" id="UP000297966"/>
    </source>
</evidence>
<gene>
    <name evidence="1" type="ORF">E4K65_45280</name>
</gene>
<protein>
    <submittedName>
        <fullName evidence="1">Uncharacterized protein</fullName>
    </submittedName>
</protein>
<dbReference type="OrthoDB" id="8254591at2"/>
<organism evidence="1 2">
    <name type="scientific">Bradyrhizobium niftali</name>
    <dbReference type="NCBI Taxonomy" id="2560055"/>
    <lineage>
        <taxon>Bacteria</taxon>
        <taxon>Pseudomonadati</taxon>
        <taxon>Pseudomonadota</taxon>
        <taxon>Alphaproteobacteria</taxon>
        <taxon>Hyphomicrobiales</taxon>
        <taxon>Nitrobacteraceae</taxon>
        <taxon>Bradyrhizobium</taxon>
    </lineage>
</organism>
<reference evidence="1 2" key="1">
    <citation type="submission" date="2019-03" db="EMBL/GenBank/DDBJ databases">
        <title>Bradyrhizobium diversity isolated from nodules of Chamaecrista fasciculata.</title>
        <authorList>
            <person name="Klepa M.S."/>
            <person name="Urquiaga M.O."/>
            <person name="Hungria M."/>
            <person name="Delamuta J.R."/>
        </authorList>
    </citation>
    <scope>NUCLEOTIDE SEQUENCE [LARGE SCALE GENOMIC DNA]</scope>
    <source>
        <strain evidence="1 2">CNPSo 3448</strain>
    </source>
</reference>
<proteinExistence type="predicted"/>
<dbReference type="AlphaFoldDB" id="A0A4Y9L136"/>
<dbReference type="EMBL" id="SPQT01000066">
    <property type="protein sequence ID" value="TFV36479.1"/>
    <property type="molecule type" value="Genomic_DNA"/>
</dbReference>
<dbReference type="Proteomes" id="UP000297966">
    <property type="component" value="Unassembled WGS sequence"/>
</dbReference>
<name>A0A4Y9L136_9BRAD</name>
<accession>A0A4Y9L136</accession>
<sequence length="62" mass="7419">MGPTMLDEEFNRQRAKILRELAEQSDPFIKKRLLNLVQRYEPKRQPMPVDERFAKCGDNVDR</sequence>
<comment type="caution">
    <text evidence="1">The sequence shown here is derived from an EMBL/GenBank/DDBJ whole genome shotgun (WGS) entry which is preliminary data.</text>
</comment>
<evidence type="ECO:0000313" key="1">
    <source>
        <dbReference type="EMBL" id="TFV36479.1"/>
    </source>
</evidence>
<keyword evidence="2" id="KW-1185">Reference proteome</keyword>